<evidence type="ECO:0000313" key="4">
    <source>
        <dbReference type="Proteomes" id="UP000295192"/>
    </source>
</evidence>
<feature type="compositionally biased region" description="Acidic residues" evidence="1">
    <location>
        <begin position="8"/>
        <end position="23"/>
    </location>
</feature>
<dbReference type="InterPro" id="IPR011705">
    <property type="entry name" value="BACK"/>
</dbReference>
<feature type="compositionally biased region" description="Basic and acidic residues" evidence="1">
    <location>
        <begin position="168"/>
        <end position="186"/>
    </location>
</feature>
<feature type="compositionally biased region" description="Basic residues" evidence="1">
    <location>
        <begin position="675"/>
        <end position="686"/>
    </location>
</feature>
<evidence type="ECO:0000259" key="2">
    <source>
        <dbReference type="SMART" id="SM00875"/>
    </source>
</evidence>
<feature type="compositionally biased region" description="Polar residues" evidence="1">
    <location>
        <begin position="387"/>
        <end position="397"/>
    </location>
</feature>
<feature type="compositionally biased region" description="Basic residues" evidence="1">
    <location>
        <begin position="351"/>
        <end position="365"/>
    </location>
</feature>
<dbReference type="InterPro" id="IPR011333">
    <property type="entry name" value="SKP1/BTB/POZ_sf"/>
</dbReference>
<dbReference type="OrthoDB" id="6350321at2759"/>
<dbReference type="Pfam" id="PF07707">
    <property type="entry name" value="BACK"/>
    <property type="match status" value="1"/>
</dbReference>
<evidence type="ECO:0000256" key="1">
    <source>
        <dbReference type="SAM" id="MobiDB-lite"/>
    </source>
</evidence>
<feature type="region of interest" description="Disordered" evidence="1">
    <location>
        <begin position="675"/>
        <end position="703"/>
    </location>
</feature>
<feature type="compositionally biased region" description="Basic and acidic residues" evidence="1">
    <location>
        <begin position="204"/>
        <end position="216"/>
    </location>
</feature>
<dbReference type="Gene3D" id="1.25.40.420">
    <property type="match status" value="1"/>
</dbReference>
<feature type="compositionally biased region" description="Polar residues" evidence="1">
    <location>
        <begin position="91"/>
        <end position="100"/>
    </location>
</feature>
<feature type="domain" description="BACK" evidence="2">
    <location>
        <begin position="1087"/>
        <end position="1188"/>
    </location>
</feature>
<reference evidence="3 4" key="1">
    <citation type="journal article" date="2019" name="J. Hered.">
        <title>An Improved Genome Assembly for Drosophila navojoa, the Basal Species in the mojavensis Cluster.</title>
        <authorList>
            <person name="Vanderlinde T."/>
            <person name="Dupim E.G."/>
            <person name="Nazario-Yepiz N.O."/>
            <person name="Carvalho A.B."/>
        </authorList>
    </citation>
    <scope>NUCLEOTIDE SEQUENCE [LARGE SCALE GENOMIC DNA]</scope>
    <source>
        <strain evidence="3">Navoj_Jal97</strain>
        <tissue evidence="3">Whole organism</tissue>
    </source>
</reference>
<feature type="region of interest" description="Disordered" evidence="1">
    <location>
        <begin position="1"/>
        <end position="52"/>
    </location>
</feature>
<accession>A0A484AT97</accession>
<name>A0A484AT97_DRONA</name>
<feature type="compositionally biased region" description="Basic and acidic residues" evidence="1">
    <location>
        <begin position="284"/>
        <end position="299"/>
    </location>
</feature>
<feature type="compositionally biased region" description="Basic and acidic residues" evidence="1">
    <location>
        <begin position="341"/>
        <end position="350"/>
    </location>
</feature>
<dbReference type="Proteomes" id="UP000295192">
    <property type="component" value="Unassembled WGS sequence"/>
</dbReference>
<comment type="caution">
    <text evidence="3">The sequence shown here is derived from an EMBL/GenBank/DDBJ whole genome shotgun (WGS) entry which is preliminary data.</text>
</comment>
<dbReference type="STRING" id="7232.A0A484AT97"/>
<feature type="compositionally biased region" description="Basic and acidic residues" evidence="1">
    <location>
        <begin position="319"/>
        <end position="329"/>
    </location>
</feature>
<protein>
    <recommendedName>
        <fullName evidence="2">BACK domain-containing protein</fullName>
    </recommendedName>
</protein>
<dbReference type="SMART" id="SM00875">
    <property type="entry name" value="BACK"/>
    <property type="match status" value="1"/>
</dbReference>
<dbReference type="PANTHER" id="PTHR22667">
    <property type="entry name" value="AT01380P-RELATED"/>
    <property type="match status" value="1"/>
</dbReference>
<keyword evidence="4" id="KW-1185">Reference proteome</keyword>
<feature type="compositionally biased region" description="Polar residues" evidence="1">
    <location>
        <begin position="546"/>
        <end position="556"/>
    </location>
</feature>
<sequence>MSLKDEAESVSENEADDEAESDTDTLKDVRLRKPKAKDKAIKSDKKKKGKDCKEIAEQSGSFIGSCVSHILRTTFENEYDEKVVEAKPKSKQSLQGSVKSLSVRDEKKALQVEQSLVRTDSLGDDSKKKDILKSKHSFRRNYESVRQDSQDEDSKMRDIIKTQHRSRRSYDSFGHESQDEDSEKKGIVKSKHSLQRSHISLLHKSQDDDSEKKGIIESKYSLQRSHVSLLHKSQDDEFEKKEIIKSKHSLQRSHASLRYESQDDSGKKEIIKSKHSLRRSGASLRHESQDDSEKKEIIKSKHSLQRSHASLRLESQGDPEMKGIIESKRSLRRSHSSLRPESQDDSEKKVNIKSKHSLRRSHASLRHGSLDGGEDNTELLEYKPSDELSQTESTHSFSEIDEYASDTGDTSDSISEADIEIIGIRSSNESSSESDDNKESLTLRGGTSSVSNVESKTKSKQSVLASDGGQADATKKTESKLTTQGSSGKSSDTDSDSGSLEGKQSVILCKTYKSDATIRNVLENESVLQRSDTSSDSDDNEESSHTLRATSSSVSDGKNKLGNIEISEYKPSAPVCDDSQGDSTYGNDGYNCLGAGVNFLADSDSSSKCSLHRVQGCTHCIGGKASYRNANVYFGNNSLSNSGSSSECALRSYRGYDHSLGDAVHKGEYLQHTLRATKHYPRRQPKITKTPPSSSDNDDDKGYSGIKQVINYITRNVVAEIVRDAKDNSRADNVNELSRKISGSVIDEVVAATVENLNIDEVTDATMECVRKLVTANALLEKVITMSGIRGVGAMDATEEELDKMRYKFFKTEFLHKQKKQKVDTEALIDAPGFAARIYDDKLTDCVADFIINDIIQKLIEDTSDHLTAYVSEYVTEDILDELSAAYAEYLKKSDDINENTSEDETPRGSVSASDKSQSVHSGSDSVIWKEFMDYDDSCSFGLPVPRVYERSIYTFVDFIENPNYILTMADKPSLEDLVAERVNLNLDPNNFIKVGDRWFECISSLLRLHSNWFASKKWNVEVFELNGTDVSPSAFELIYEWMRFRTPVTLFNAVKVLQATRYLQVDILKGDCFKLISQSYVREKIAFKIFLDAEPMPLLKDVRDILLNRVCTYFLPLVGSDKFKDLKLRHLLSMLTRDTIGVNSEAEVFYSALRWLSKSEERLKHLETVIKCVRFPFLPMPMLFRLRNMGLEAEKKPIGTTERVLQEFQANPDLRQMIFDTMTYISLHIQREKDGETITPVPGDEEKLFRPRNWMYHPRCEYHMQCLKYPYQHVFTEDDFDKFVHMLQIEWLGDYPQPNNMQDVEFDGVEVYAPKLKPD</sequence>
<feature type="compositionally biased region" description="Basic and acidic residues" evidence="1">
    <location>
        <begin position="124"/>
        <end position="133"/>
    </location>
</feature>
<feature type="region of interest" description="Disordered" evidence="1">
    <location>
        <begin position="527"/>
        <end position="559"/>
    </location>
</feature>
<proteinExistence type="predicted"/>
<feature type="compositionally biased region" description="Basic and acidic residues" evidence="1">
    <location>
        <begin position="140"/>
        <end position="161"/>
    </location>
</feature>
<feature type="region of interest" description="Disordered" evidence="1">
    <location>
        <begin position="84"/>
        <end position="501"/>
    </location>
</feature>
<dbReference type="SUPFAM" id="SSF54695">
    <property type="entry name" value="POZ domain"/>
    <property type="match status" value="1"/>
</dbReference>
<feature type="compositionally biased region" description="Polar residues" evidence="1">
    <location>
        <begin position="909"/>
        <end position="921"/>
    </location>
</feature>
<feature type="region of interest" description="Disordered" evidence="1">
    <location>
        <begin position="897"/>
        <end position="921"/>
    </location>
</feature>
<feature type="compositionally biased region" description="Low complexity" evidence="1">
    <location>
        <begin position="410"/>
        <end position="431"/>
    </location>
</feature>
<evidence type="ECO:0000313" key="3">
    <source>
        <dbReference type="EMBL" id="TDG39839.1"/>
    </source>
</evidence>
<dbReference type="InterPro" id="IPR031750">
    <property type="entry name" value="DUF4734"/>
</dbReference>
<feature type="compositionally biased region" description="Basic and acidic residues" evidence="1">
    <location>
        <begin position="260"/>
        <end position="272"/>
    </location>
</feature>
<organism evidence="3 4">
    <name type="scientific">Drosophila navojoa</name>
    <name type="common">Fruit fly</name>
    <dbReference type="NCBI Taxonomy" id="7232"/>
    <lineage>
        <taxon>Eukaryota</taxon>
        <taxon>Metazoa</taxon>
        <taxon>Ecdysozoa</taxon>
        <taxon>Arthropoda</taxon>
        <taxon>Hexapoda</taxon>
        <taxon>Insecta</taxon>
        <taxon>Pterygota</taxon>
        <taxon>Neoptera</taxon>
        <taxon>Endopterygota</taxon>
        <taxon>Diptera</taxon>
        <taxon>Brachycera</taxon>
        <taxon>Muscomorpha</taxon>
        <taxon>Ephydroidea</taxon>
        <taxon>Drosophilidae</taxon>
        <taxon>Drosophila</taxon>
    </lineage>
</organism>
<gene>
    <name evidence="3" type="ORF">AWZ03_013739</name>
</gene>
<feature type="compositionally biased region" description="Basic and acidic residues" evidence="1">
    <location>
        <begin position="24"/>
        <end position="43"/>
    </location>
</feature>
<dbReference type="OMA" id="TDATMEC"/>
<feature type="compositionally biased region" description="Polar residues" evidence="1">
    <location>
        <begin position="445"/>
        <end position="464"/>
    </location>
</feature>
<dbReference type="EMBL" id="LSRL02000792">
    <property type="protein sequence ID" value="TDG39839.1"/>
    <property type="molecule type" value="Genomic_DNA"/>
</dbReference>
<dbReference type="Pfam" id="PF15881">
    <property type="entry name" value="DUF4734"/>
    <property type="match status" value="1"/>
</dbReference>
<feature type="compositionally biased region" description="Basic and acidic residues" evidence="1">
    <location>
        <begin position="232"/>
        <end position="245"/>
    </location>
</feature>
<dbReference type="PANTHER" id="PTHR22667:SF0">
    <property type="entry name" value="AT01380P-RELATED"/>
    <property type="match status" value="1"/>
</dbReference>